<sequence>IEIDEAFPDFWSDSLLDPIAEDWPIFVVCRLKDATDVQWLVIERSFSRYTPPVPSPPAAELARVTS</sequence>
<accession>A0A0D7A0P2</accession>
<keyword evidence="2" id="KW-1185">Reference proteome</keyword>
<dbReference type="Proteomes" id="UP000054144">
    <property type="component" value="Unassembled WGS sequence"/>
</dbReference>
<protein>
    <submittedName>
        <fullName evidence="1">Uncharacterized protein</fullName>
    </submittedName>
</protein>
<gene>
    <name evidence="1" type="ORF">FISHEDRAFT_24557</name>
</gene>
<feature type="non-terminal residue" evidence="1">
    <location>
        <position position="66"/>
    </location>
</feature>
<evidence type="ECO:0000313" key="2">
    <source>
        <dbReference type="Proteomes" id="UP000054144"/>
    </source>
</evidence>
<feature type="non-terminal residue" evidence="1">
    <location>
        <position position="1"/>
    </location>
</feature>
<evidence type="ECO:0000313" key="1">
    <source>
        <dbReference type="EMBL" id="KIY42969.1"/>
    </source>
</evidence>
<organism evidence="1 2">
    <name type="scientific">Fistulina hepatica ATCC 64428</name>
    <dbReference type="NCBI Taxonomy" id="1128425"/>
    <lineage>
        <taxon>Eukaryota</taxon>
        <taxon>Fungi</taxon>
        <taxon>Dikarya</taxon>
        <taxon>Basidiomycota</taxon>
        <taxon>Agaricomycotina</taxon>
        <taxon>Agaricomycetes</taxon>
        <taxon>Agaricomycetidae</taxon>
        <taxon>Agaricales</taxon>
        <taxon>Fistulinaceae</taxon>
        <taxon>Fistulina</taxon>
    </lineage>
</organism>
<dbReference type="EMBL" id="KN882148">
    <property type="protein sequence ID" value="KIY42969.1"/>
    <property type="molecule type" value="Genomic_DNA"/>
</dbReference>
<reference evidence="1 2" key="1">
    <citation type="journal article" date="2015" name="Fungal Genet. Biol.">
        <title>Evolution of novel wood decay mechanisms in Agaricales revealed by the genome sequences of Fistulina hepatica and Cylindrobasidium torrendii.</title>
        <authorList>
            <person name="Floudas D."/>
            <person name="Held B.W."/>
            <person name="Riley R."/>
            <person name="Nagy L.G."/>
            <person name="Koehler G."/>
            <person name="Ransdell A.S."/>
            <person name="Younus H."/>
            <person name="Chow J."/>
            <person name="Chiniquy J."/>
            <person name="Lipzen A."/>
            <person name="Tritt A."/>
            <person name="Sun H."/>
            <person name="Haridas S."/>
            <person name="LaButti K."/>
            <person name="Ohm R.A."/>
            <person name="Kues U."/>
            <person name="Blanchette R.A."/>
            <person name="Grigoriev I.V."/>
            <person name="Minto R.E."/>
            <person name="Hibbett D.S."/>
        </authorList>
    </citation>
    <scope>NUCLEOTIDE SEQUENCE [LARGE SCALE GENOMIC DNA]</scope>
    <source>
        <strain evidence="1 2">ATCC 64428</strain>
    </source>
</reference>
<proteinExistence type="predicted"/>
<dbReference type="AlphaFoldDB" id="A0A0D7A0P2"/>
<name>A0A0D7A0P2_9AGAR</name>
<dbReference type="OrthoDB" id="3362494at2759"/>